<keyword evidence="3" id="KW-1185">Reference proteome</keyword>
<keyword evidence="1" id="KW-0812">Transmembrane</keyword>
<keyword evidence="1" id="KW-1133">Transmembrane helix</keyword>
<protein>
    <recommendedName>
        <fullName evidence="4">FAD/NAD(P)-binding domain-containing protein</fullName>
    </recommendedName>
</protein>
<dbReference type="SUPFAM" id="SSF51905">
    <property type="entry name" value="FAD/NAD(P)-binding domain"/>
    <property type="match status" value="1"/>
</dbReference>
<dbReference type="InterPro" id="IPR036188">
    <property type="entry name" value="FAD/NAD-bd_sf"/>
</dbReference>
<evidence type="ECO:0000313" key="2">
    <source>
        <dbReference type="EMBL" id="KZS98274.1"/>
    </source>
</evidence>
<dbReference type="EMBL" id="KV419395">
    <property type="protein sequence ID" value="KZS98274.1"/>
    <property type="molecule type" value="Genomic_DNA"/>
</dbReference>
<dbReference type="AlphaFoldDB" id="A0A164ZZD5"/>
<accession>A0A164ZZD5</accession>
<organism evidence="2 3">
    <name type="scientific">Sistotremastrum niveocremeum HHB9708</name>
    <dbReference type="NCBI Taxonomy" id="1314777"/>
    <lineage>
        <taxon>Eukaryota</taxon>
        <taxon>Fungi</taxon>
        <taxon>Dikarya</taxon>
        <taxon>Basidiomycota</taxon>
        <taxon>Agaricomycotina</taxon>
        <taxon>Agaricomycetes</taxon>
        <taxon>Sistotremastrales</taxon>
        <taxon>Sistotremastraceae</taxon>
        <taxon>Sertulicium</taxon>
        <taxon>Sertulicium niveocremeum</taxon>
    </lineage>
</organism>
<evidence type="ECO:0000256" key="1">
    <source>
        <dbReference type="SAM" id="Phobius"/>
    </source>
</evidence>
<dbReference type="Proteomes" id="UP000076722">
    <property type="component" value="Unassembled WGS sequence"/>
</dbReference>
<sequence>MSSLIQAIPPQILYPLSFIAGLVLFLGPISTWYRNKKVTELTALNDLADLGKPRIEGKRIDGTAVVAGGSVAGLLTARVCSAHFSRVLIVEPEGWTATAEGLSDEARLSKAENGKKPNIRTRVQQYTSLHSYQPFTYLALKEMFPDFETEARKIDPAAIAPCDFQVHLGGRHLRPPLGFYKGTLPKFLTVSRPAYETLLRKLVKNNCDNVEFVTGTVTGINIDVDGPSQGLEGAGTGDRIQSVVIRSKEGVETAEPALLLADCTGPSLAALKWVSTPAKPLKVPKDVYDPKMYYTTCEYNIEPAKFEKVHFPGGFANASVIYNFLPDSRMERRVLLVFKRENNTLQFVCGGWDLAARPKSIADVRSFMSQIKGVDPVPDYMFQIADALEASNADATASYTDVKLPPCHFVKYHQVLDKIPTNLIAVGDAVLRVNPIRGQGCTKAAIGAATLSGVLQYCNPVFHSNSSREVLPDQFGKMFFERQNSRIQPVWDQTKAEDYGWDTTTPVEGESLTDGAWVRWYTWNLIAVALNSDSVGAAVYNSAMFIAPGTDVTTPGIALQVAWAGIKESLGLTKYGV</sequence>
<reference evidence="2 3" key="1">
    <citation type="journal article" date="2016" name="Mol. Biol. Evol.">
        <title>Comparative Genomics of Early-Diverging Mushroom-Forming Fungi Provides Insights into the Origins of Lignocellulose Decay Capabilities.</title>
        <authorList>
            <person name="Nagy L.G."/>
            <person name="Riley R."/>
            <person name="Tritt A."/>
            <person name="Adam C."/>
            <person name="Daum C."/>
            <person name="Floudas D."/>
            <person name="Sun H."/>
            <person name="Yadav J.S."/>
            <person name="Pangilinan J."/>
            <person name="Larsson K.H."/>
            <person name="Matsuura K."/>
            <person name="Barry K."/>
            <person name="Labutti K."/>
            <person name="Kuo R."/>
            <person name="Ohm R.A."/>
            <person name="Bhattacharya S.S."/>
            <person name="Shirouzu T."/>
            <person name="Yoshinaga Y."/>
            <person name="Martin F.M."/>
            <person name="Grigoriev I.V."/>
            <person name="Hibbett D.S."/>
        </authorList>
    </citation>
    <scope>NUCLEOTIDE SEQUENCE [LARGE SCALE GENOMIC DNA]</scope>
    <source>
        <strain evidence="2 3">HHB9708</strain>
    </source>
</reference>
<feature type="transmembrane region" description="Helical" evidence="1">
    <location>
        <begin position="12"/>
        <end position="33"/>
    </location>
</feature>
<gene>
    <name evidence="2" type="ORF">SISNIDRAFT_136911</name>
</gene>
<evidence type="ECO:0000313" key="3">
    <source>
        <dbReference type="Proteomes" id="UP000076722"/>
    </source>
</evidence>
<evidence type="ECO:0008006" key="4">
    <source>
        <dbReference type="Google" id="ProtNLM"/>
    </source>
</evidence>
<dbReference type="OrthoDB" id="10051892at2759"/>
<keyword evidence="1" id="KW-0472">Membrane</keyword>
<name>A0A164ZZD5_9AGAM</name>
<proteinExistence type="predicted"/>